<feature type="region of interest" description="Disordered" evidence="5">
    <location>
        <begin position="244"/>
        <end position="370"/>
    </location>
</feature>
<evidence type="ECO:0000313" key="8">
    <source>
        <dbReference type="Proteomes" id="UP001381693"/>
    </source>
</evidence>
<dbReference type="EMBL" id="JAXCGZ010000325">
    <property type="protein sequence ID" value="KAK7086165.1"/>
    <property type="molecule type" value="Genomic_DNA"/>
</dbReference>
<keyword evidence="4" id="KW-0539">Nucleus</keyword>
<feature type="region of interest" description="Disordered" evidence="5">
    <location>
        <begin position="1"/>
        <end position="95"/>
    </location>
</feature>
<feature type="domain" description="Pre-mRNA polyadenylation factor Fip1" evidence="6">
    <location>
        <begin position="106"/>
        <end position="142"/>
    </location>
</feature>
<feature type="compositionally biased region" description="Pro residues" evidence="5">
    <location>
        <begin position="255"/>
        <end position="269"/>
    </location>
</feature>
<feature type="non-terminal residue" evidence="7">
    <location>
        <position position="1"/>
    </location>
</feature>
<comment type="subcellular location">
    <subcellularLocation>
        <location evidence="1">Nucleus</location>
    </subcellularLocation>
</comment>
<evidence type="ECO:0000256" key="5">
    <source>
        <dbReference type="SAM" id="MobiDB-lite"/>
    </source>
</evidence>
<sequence>GKENGVDEGAPLDEGEKADGEGKDGSEKDDNEKEDKDEEKGDDDSSDDDDLTVTIGALKTQPDIVQAPSAARFQPKAAPTTGLKDEDFTSPGKVNGVPVPEFTFDMEDKPWRKPGADISDYFNYGFNEETWFKYCDRQKRMRVTESGAGLSGLGVSVTKPFGNTPSTNIPVAIINDNSKYGGVGRPKAGPPPRNVNKPVGQIDVISSKTSTIQVMTADRREYSSKVMNGPPPTSSFMPGYDDMEFGGNPYGDSYYPPPDTSYYGNPPPFSSITWAGGDMQGQGGNWEGGAPNVTPVSSSSNYFDESSNMSAPPPVSEQQEEERHRSRRSHRSRSRSPARHKHSSSRHRSRSRSPSHRHKRKKSKRERDAD</sequence>
<feature type="compositionally biased region" description="Basic and acidic residues" evidence="5">
    <location>
        <begin position="14"/>
        <end position="34"/>
    </location>
</feature>
<feature type="compositionally biased region" description="Low complexity" evidence="5">
    <location>
        <begin position="297"/>
        <end position="310"/>
    </location>
</feature>
<comment type="caution">
    <text evidence="7">The sequence shown here is derived from an EMBL/GenBank/DDBJ whole genome shotgun (WGS) entry which is preliminary data.</text>
</comment>
<comment type="similarity">
    <text evidence="2">Belongs to the FIP1 family.</text>
</comment>
<dbReference type="GO" id="GO:0006397">
    <property type="term" value="P:mRNA processing"/>
    <property type="evidence" value="ECO:0007669"/>
    <property type="project" value="UniProtKB-KW"/>
</dbReference>
<feature type="compositionally biased region" description="Basic residues" evidence="5">
    <location>
        <begin position="325"/>
        <end position="364"/>
    </location>
</feature>
<gene>
    <name evidence="7" type="ORF">SK128_016999</name>
</gene>
<reference evidence="7 8" key="1">
    <citation type="submission" date="2023-11" db="EMBL/GenBank/DDBJ databases">
        <title>Halocaridina rubra genome assembly.</title>
        <authorList>
            <person name="Smith C."/>
        </authorList>
    </citation>
    <scope>NUCLEOTIDE SEQUENCE [LARGE SCALE GENOMIC DNA]</scope>
    <source>
        <strain evidence="7">EP-1</strain>
        <tissue evidence="7">Whole</tissue>
    </source>
</reference>
<name>A0AAN8XWX2_HALRR</name>
<evidence type="ECO:0000259" key="6">
    <source>
        <dbReference type="Pfam" id="PF05182"/>
    </source>
</evidence>
<dbReference type="AlphaFoldDB" id="A0AAN8XWX2"/>
<keyword evidence="8" id="KW-1185">Reference proteome</keyword>
<dbReference type="Proteomes" id="UP001381693">
    <property type="component" value="Unassembled WGS sequence"/>
</dbReference>
<evidence type="ECO:0000256" key="4">
    <source>
        <dbReference type="ARBA" id="ARBA00023242"/>
    </source>
</evidence>
<dbReference type="InterPro" id="IPR007854">
    <property type="entry name" value="Fip1_dom"/>
</dbReference>
<dbReference type="PANTHER" id="PTHR13484">
    <property type="entry name" value="FIP1-LIKE 1 PROTEIN"/>
    <property type="match status" value="1"/>
</dbReference>
<accession>A0AAN8XWX2</accession>
<dbReference type="GO" id="GO:0005847">
    <property type="term" value="C:mRNA cleavage and polyadenylation specificity factor complex"/>
    <property type="evidence" value="ECO:0007669"/>
    <property type="project" value="TreeGrafter"/>
</dbReference>
<dbReference type="Pfam" id="PF05182">
    <property type="entry name" value="Fip1"/>
    <property type="match status" value="1"/>
</dbReference>
<dbReference type="InterPro" id="IPR051187">
    <property type="entry name" value="Pre-mRNA_3'-end_processing_reg"/>
</dbReference>
<protein>
    <recommendedName>
        <fullName evidence="6">Pre-mRNA polyadenylation factor Fip1 domain-containing protein</fullName>
    </recommendedName>
</protein>
<feature type="compositionally biased region" description="Gly residues" evidence="5">
    <location>
        <begin position="278"/>
        <end position="287"/>
    </location>
</feature>
<evidence type="ECO:0000256" key="1">
    <source>
        <dbReference type="ARBA" id="ARBA00004123"/>
    </source>
</evidence>
<keyword evidence="3" id="KW-0507">mRNA processing</keyword>
<evidence type="ECO:0000256" key="3">
    <source>
        <dbReference type="ARBA" id="ARBA00022664"/>
    </source>
</evidence>
<dbReference type="PANTHER" id="PTHR13484:SF0">
    <property type="entry name" value="PRE-MRNA 3'-END-PROCESSING FACTOR FIP1"/>
    <property type="match status" value="1"/>
</dbReference>
<evidence type="ECO:0000313" key="7">
    <source>
        <dbReference type="EMBL" id="KAK7086165.1"/>
    </source>
</evidence>
<evidence type="ECO:0000256" key="2">
    <source>
        <dbReference type="ARBA" id="ARBA00007459"/>
    </source>
</evidence>
<proteinExistence type="inferred from homology"/>
<organism evidence="7 8">
    <name type="scientific">Halocaridina rubra</name>
    <name type="common">Hawaiian red shrimp</name>
    <dbReference type="NCBI Taxonomy" id="373956"/>
    <lineage>
        <taxon>Eukaryota</taxon>
        <taxon>Metazoa</taxon>
        <taxon>Ecdysozoa</taxon>
        <taxon>Arthropoda</taxon>
        <taxon>Crustacea</taxon>
        <taxon>Multicrustacea</taxon>
        <taxon>Malacostraca</taxon>
        <taxon>Eumalacostraca</taxon>
        <taxon>Eucarida</taxon>
        <taxon>Decapoda</taxon>
        <taxon>Pleocyemata</taxon>
        <taxon>Caridea</taxon>
        <taxon>Atyoidea</taxon>
        <taxon>Atyidae</taxon>
        <taxon>Halocaridina</taxon>
    </lineage>
</organism>
<feature type="compositionally biased region" description="Acidic residues" evidence="5">
    <location>
        <begin position="35"/>
        <end position="51"/>
    </location>
</feature>